<organism evidence="2 3">
    <name type="scientific">Rhizophagus irregularis (strain DAOM 181602 / DAOM 197198 / MUCL 43194)</name>
    <name type="common">Arbuscular mycorrhizal fungus</name>
    <name type="synonym">Glomus intraradices</name>
    <dbReference type="NCBI Taxonomy" id="747089"/>
    <lineage>
        <taxon>Eukaryota</taxon>
        <taxon>Fungi</taxon>
        <taxon>Fungi incertae sedis</taxon>
        <taxon>Mucoromycota</taxon>
        <taxon>Glomeromycotina</taxon>
        <taxon>Glomeromycetes</taxon>
        <taxon>Glomerales</taxon>
        <taxon>Glomeraceae</taxon>
        <taxon>Rhizophagus</taxon>
    </lineage>
</organism>
<sequence length="72" mass="8410">MFSSQMSLWSMPCLWIASNTFAVSLFYAFKSRLLFAFLYGGHSISLHSSKQSYRHEIRIGAFFHFVLYLVFS</sequence>
<keyword evidence="1" id="KW-1133">Transmembrane helix</keyword>
<dbReference type="Proteomes" id="UP000018888">
    <property type="component" value="Unassembled WGS sequence"/>
</dbReference>
<protein>
    <submittedName>
        <fullName evidence="2">Uncharacterized protein</fullName>
    </submittedName>
</protein>
<evidence type="ECO:0000256" key="1">
    <source>
        <dbReference type="SAM" id="Phobius"/>
    </source>
</evidence>
<name>A0A2P4QU29_RHIID</name>
<evidence type="ECO:0000313" key="2">
    <source>
        <dbReference type="EMBL" id="POG81160.1"/>
    </source>
</evidence>
<comment type="caution">
    <text evidence="2">The sequence shown here is derived from an EMBL/GenBank/DDBJ whole genome shotgun (WGS) entry which is preliminary data.</text>
</comment>
<evidence type="ECO:0000313" key="3">
    <source>
        <dbReference type="Proteomes" id="UP000018888"/>
    </source>
</evidence>
<keyword evidence="3" id="KW-1185">Reference proteome</keyword>
<accession>A0A2P4QU29</accession>
<reference evidence="2 3" key="1">
    <citation type="journal article" date="2013" name="Proc. Natl. Acad. Sci. U.S.A.">
        <title>Genome of an arbuscular mycorrhizal fungus provides insight into the oldest plant symbiosis.</title>
        <authorList>
            <person name="Tisserant E."/>
            <person name="Malbreil M."/>
            <person name="Kuo A."/>
            <person name="Kohler A."/>
            <person name="Symeonidi A."/>
            <person name="Balestrini R."/>
            <person name="Charron P."/>
            <person name="Duensing N."/>
            <person name="Frei Dit Frey N."/>
            <person name="Gianinazzi-Pearson V."/>
            <person name="Gilbert L.B."/>
            <person name="Handa Y."/>
            <person name="Herr J.R."/>
            <person name="Hijri M."/>
            <person name="Koul R."/>
            <person name="Kawaguchi M."/>
            <person name="Krajinski F."/>
            <person name="Lammers P.J."/>
            <person name="Masclaux F.G."/>
            <person name="Murat C."/>
            <person name="Morin E."/>
            <person name="Ndikumana S."/>
            <person name="Pagni M."/>
            <person name="Petitpierre D."/>
            <person name="Requena N."/>
            <person name="Rosikiewicz P."/>
            <person name="Riley R."/>
            <person name="Saito K."/>
            <person name="San Clemente H."/>
            <person name="Shapiro H."/>
            <person name="van Tuinen D."/>
            <person name="Becard G."/>
            <person name="Bonfante P."/>
            <person name="Paszkowski U."/>
            <person name="Shachar-Hill Y.Y."/>
            <person name="Tuskan G.A."/>
            <person name="Young P.W."/>
            <person name="Sanders I.R."/>
            <person name="Henrissat B."/>
            <person name="Rensing S.A."/>
            <person name="Grigoriev I.V."/>
            <person name="Corradi N."/>
            <person name="Roux C."/>
            <person name="Martin F."/>
        </authorList>
    </citation>
    <scope>NUCLEOTIDE SEQUENCE [LARGE SCALE GENOMIC DNA]</scope>
    <source>
        <strain evidence="2 3">DAOM 197198</strain>
    </source>
</reference>
<feature type="transmembrane region" description="Helical" evidence="1">
    <location>
        <begin position="6"/>
        <end position="29"/>
    </location>
</feature>
<dbReference type="AlphaFoldDB" id="A0A2P4QU29"/>
<keyword evidence="1" id="KW-0472">Membrane</keyword>
<dbReference type="EMBL" id="AUPC02000013">
    <property type="protein sequence ID" value="POG81160.1"/>
    <property type="molecule type" value="Genomic_DNA"/>
</dbReference>
<gene>
    <name evidence="2" type="ORF">GLOIN_2v1511129</name>
</gene>
<keyword evidence="1" id="KW-0812">Transmembrane</keyword>
<proteinExistence type="predicted"/>
<reference evidence="2 3" key="2">
    <citation type="journal article" date="2018" name="New Phytol.">
        <title>High intraspecific genome diversity in the model arbuscular mycorrhizal symbiont Rhizophagus irregularis.</title>
        <authorList>
            <person name="Chen E.C.H."/>
            <person name="Morin E."/>
            <person name="Beaudet D."/>
            <person name="Noel J."/>
            <person name="Yildirir G."/>
            <person name="Ndikumana S."/>
            <person name="Charron P."/>
            <person name="St-Onge C."/>
            <person name="Giorgi J."/>
            <person name="Kruger M."/>
            <person name="Marton T."/>
            <person name="Ropars J."/>
            <person name="Grigoriev I.V."/>
            <person name="Hainaut M."/>
            <person name="Henrissat B."/>
            <person name="Roux C."/>
            <person name="Martin F."/>
            <person name="Corradi N."/>
        </authorList>
    </citation>
    <scope>NUCLEOTIDE SEQUENCE [LARGE SCALE GENOMIC DNA]</scope>
    <source>
        <strain evidence="2 3">DAOM 197198</strain>
    </source>
</reference>